<keyword evidence="1" id="KW-0812">Transmembrane</keyword>
<evidence type="ECO:0000259" key="2">
    <source>
        <dbReference type="Pfam" id="PF13239"/>
    </source>
</evidence>
<dbReference type="Proteomes" id="UP001319861">
    <property type="component" value="Chromosome"/>
</dbReference>
<evidence type="ECO:0000256" key="1">
    <source>
        <dbReference type="SAM" id="Phobius"/>
    </source>
</evidence>
<evidence type="ECO:0000313" key="3">
    <source>
        <dbReference type="EMBL" id="BCT76649.1"/>
    </source>
</evidence>
<reference evidence="3 4" key="1">
    <citation type="journal article" date="2021" name="J. Biosci. Bioeng.">
        <title>Identification and characterization of a chc gene cluster responsible for the aromatization pathway of cyclohexanecarboxylate degradation in Sinomonas cyclohexanicum ATCC 51369.</title>
        <authorList>
            <person name="Yamamoto T."/>
            <person name="Hasegawa Y."/>
            <person name="Lau P.C.K."/>
            <person name="Iwaki H."/>
        </authorList>
    </citation>
    <scope>NUCLEOTIDE SEQUENCE [LARGE SCALE GENOMIC DNA]</scope>
    <source>
        <strain evidence="3 4">ATCC 51369</strain>
    </source>
</reference>
<name>A0ABN6FIG7_SINCY</name>
<feature type="domain" description="2TM" evidence="2">
    <location>
        <begin position="27"/>
        <end position="88"/>
    </location>
</feature>
<dbReference type="EMBL" id="AP024525">
    <property type="protein sequence ID" value="BCT76649.1"/>
    <property type="molecule type" value="Genomic_DNA"/>
</dbReference>
<proteinExistence type="predicted"/>
<organism evidence="3 4">
    <name type="scientific">Sinomonas cyclohexanicum</name>
    <name type="common">Corynebacterium cyclohexanicum</name>
    <dbReference type="NCBI Taxonomy" id="322009"/>
    <lineage>
        <taxon>Bacteria</taxon>
        <taxon>Bacillati</taxon>
        <taxon>Actinomycetota</taxon>
        <taxon>Actinomycetes</taxon>
        <taxon>Micrococcales</taxon>
        <taxon>Micrococcaceae</taxon>
        <taxon>Sinomonas</taxon>
    </lineage>
</organism>
<gene>
    <name evidence="3" type="ORF">SCMU_24910</name>
</gene>
<keyword evidence="4" id="KW-1185">Reference proteome</keyword>
<accession>A0ABN6FIG7</accession>
<evidence type="ECO:0000313" key="4">
    <source>
        <dbReference type="Proteomes" id="UP001319861"/>
    </source>
</evidence>
<dbReference type="RefSeq" id="WP_229229442.1">
    <property type="nucleotide sequence ID" value="NZ_AP024525.1"/>
</dbReference>
<feature type="transmembrane region" description="Helical" evidence="1">
    <location>
        <begin position="41"/>
        <end position="63"/>
    </location>
</feature>
<protein>
    <recommendedName>
        <fullName evidence="2">2TM domain-containing protein</fullName>
    </recommendedName>
</protein>
<sequence length="105" mass="11526">MNVELGKGAGAPDGGGFSHEAALRALALESLKKKSDFRIHLLIYVLVNAMLIMIWAMTGAGYFWPAYPIAGWGIGIVAHAWDVYWKKPPTEDQVQAEMRRLRGAG</sequence>
<dbReference type="InterPro" id="IPR025698">
    <property type="entry name" value="2TM_dom"/>
</dbReference>
<keyword evidence="1" id="KW-1133">Transmembrane helix</keyword>
<dbReference type="Pfam" id="PF13239">
    <property type="entry name" value="2TM"/>
    <property type="match status" value="1"/>
</dbReference>
<keyword evidence="1" id="KW-0472">Membrane</keyword>